<evidence type="ECO:0000313" key="5">
    <source>
        <dbReference type="EMBL" id="UYM18650.1"/>
    </source>
</evidence>
<feature type="compositionally biased region" description="Low complexity" evidence="4">
    <location>
        <begin position="763"/>
        <end position="779"/>
    </location>
</feature>
<dbReference type="EMBL" id="CP103300">
    <property type="protein sequence ID" value="UYM18650.1"/>
    <property type="molecule type" value="Genomic_DNA"/>
</dbReference>
<feature type="compositionally biased region" description="Low complexity" evidence="4">
    <location>
        <begin position="312"/>
        <end position="325"/>
    </location>
</feature>
<feature type="repeat" description="ANK" evidence="3">
    <location>
        <begin position="666"/>
        <end position="703"/>
    </location>
</feature>
<feature type="region of interest" description="Disordered" evidence="4">
    <location>
        <begin position="763"/>
        <end position="788"/>
    </location>
</feature>
<sequence>MYLFKKQEIIFFQFLLILSCFISYASKTVAQSQVHDISALPGLYEGARFGDELLPGLKHQQNDALPDTKATEGEYTSERLPESRSQPGFLRLSSPYTLNVDADSLQPAKGTACVTEALDSGQRKKWQCYSKQGGHHSVTVDIAVSHIDESVILLPANQDMTVQYLSLSEGEITASPQFEFHQSDIAKAALKQSLQNKKKIDEAVQKASAMIKISTRSKDDDPSIKAIRFKLLNDISREDEQMLQEAIKNIRLGDRPEILKNTDDMFLLPDTTLQLSSHGLQFAGKISNLAGGKDGGAKSNNKNTKPNEKNSGKQSSTSSGASSSGASFYTSAEYKFKFSENCPYCQNQRSEKNLGTDKNFELIENNFKQVALSDDEIIESDPIKLIKSIEEDDRSYVESYLHKFPDRIVVPVEGEFFREETLLNIAIYEKRPEMVKLLLEAEALYNKISEPDSIKLIKAIENDARLYVESYLNKFPDHIKVPVKCGFFEVDASLLKLAILKKKPAIVELLLKKGADLNQTENLMLVACKWTDRGDKKDNLEIIHHLLRFGADPDAYQEGSWPETTLGLCIGNDSEEAFNLLLTHGANPNPSESLTDDSQTDICKFYLSNKNLTFLEILLEHGFNLNRCYQGLYPIHIALMEPDFWTLERVKKLAGSADVNIKTEDGGATPLHLAVSSLSHTPDIKEIVICLMSHGADPEITGRLPKSCNIYRMHIKACKAFKKEKSITALELAEPHVREIIISQQGAQRRLQAMRLNAARGTATGSFASGAGDSSGADSKPGDIPTKASRLPSLLKVLAQKIRFTSLAVPELSPEPSVPPPEDYLPSEENRSASVTESYGVAPPPYSEEDPNPSPYPEK</sequence>
<proteinExistence type="predicted"/>
<organism evidence="5 6">
    <name type="scientific">Endozoicomonas euniceicola</name>
    <dbReference type="NCBI Taxonomy" id="1234143"/>
    <lineage>
        <taxon>Bacteria</taxon>
        <taxon>Pseudomonadati</taxon>
        <taxon>Pseudomonadota</taxon>
        <taxon>Gammaproteobacteria</taxon>
        <taxon>Oceanospirillales</taxon>
        <taxon>Endozoicomonadaceae</taxon>
        <taxon>Endozoicomonas</taxon>
    </lineage>
</organism>
<evidence type="ECO:0000256" key="1">
    <source>
        <dbReference type="ARBA" id="ARBA00022737"/>
    </source>
</evidence>
<dbReference type="InterPro" id="IPR050745">
    <property type="entry name" value="Multifunctional_regulatory"/>
</dbReference>
<dbReference type="SMART" id="SM00248">
    <property type="entry name" value="ANK"/>
    <property type="match status" value="6"/>
</dbReference>
<feature type="repeat" description="ANK" evidence="3">
    <location>
        <begin position="490"/>
        <end position="522"/>
    </location>
</feature>
<evidence type="ECO:0008006" key="7">
    <source>
        <dbReference type="Google" id="ProtNLM"/>
    </source>
</evidence>
<feature type="compositionally biased region" description="Pro residues" evidence="4">
    <location>
        <begin position="842"/>
        <end position="859"/>
    </location>
</feature>
<dbReference type="Pfam" id="PF00023">
    <property type="entry name" value="Ank"/>
    <property type="match status" value="1"/>
</dbReference>
<feature type="region of interest" description="Disordered" evidence="4">
    <location>
        <begin position="291"/>
        <end position="325"/>
    </location>
</feature>
<evidence type="ECO:0000256" key="3">
    <source>
        <dbReference type="PROSITE-ProRule" id="PRU00023"/>
    </source>
</evidence>
<dbReference type="SUPFAM" id="SSF48403">
    <property type="entry name" value="Ankyrin repeat"/>
    <property type="match status" value="1"/>
</dbReference>
<reference evidence="5" key="1">
    <citation type="submission" date="2022-10" db="EMBL/GenBank/DDBJ databases">
        <title>Completed Genome Sequence of two octocoral isolated bacterium, Endozoicomonas euniceicola EF212T and Endozoicomonas gorgoniicola PS125T.</title>
        <authorList>
            <person name="Chiou Y.-J."/>
            <person name="Chen Y.-H."/>
        </authorList>
    </citation>
    <scope>NUCLEOTIDE SEQUENCE</scope>
    <source>
        <strain evidence="5">EF212</strain>
    </source>
</reference>
<gene>
    <name evidence="5" type="ORF">NX720_12350</name>
</gene>
<dbReference type="InterPro" id="IPR002110">
    <property type="entry name" value="Ankyrin_rpt"/>
</dbReference>
<feature type="compositionally biased region" description="Basic and acidic residues" evidence="4">
    <location>
        <begin position="69"/>
        <end position="82"/>
    </location>
</feature>
<accession>A0ABY6H0R2</accession>
<dbReference type="PROSITE" id="PS50088">
    <property type="entry name" value="ANK_REPEAT"/>
    <property type="match status" value="2"/>
</dbReference>
<dbReference type="InterPro" id="IPR036770">
    <property type="entry name" value="Ankyrin_rpt-contain_sf"/>
</dbReference>
<dbReference type="Gene3D" id="1.25.40.20">
    <property type="entry name" value="Ankyrin repeat-containing domain"/>
    <property type="match status" value="1"/>
</dbReference>
<dbReference type="PROSITE" id="PS51257">
    <property type="entry name" value="PROKAR_LIPOPROTEIN"/>
    <property type="match status" value="1"/>
</dbReference>
<feature type="region of interest" description="Disordered" evidence="4">
    <location>
        <begin position="809"/>
        <end position="859"/>
    </location>
</feature>
<feature type="region of interest" description="Disordered" evidence="4">
    <location>
        <begin position="59"/>
        <end position="88"/>
    </location>
</feature>
<dbReference type="Proteomes" id="UP001163255">
    <property type="component" value="Chromosome"/>
</dbReference>
<keyword evidence="6" id="KW-1185">Reference proteome</keyword>
<dbReference type="PANTHER" id="PTHR24189">
    <property type="entry name" value="MYOTROPHIN"/>
    <property type="match status" value="1"/>
</dbReference>
<keyword evidence="2 3" id="KW-0040">ANK repeat</keyword>
<protein>
    <recommendedName>
        <fullName evidence="7">Ankyrin repeat protein</fullName>
    </recommendedName>
</protein>
<dbReference type="RefSeq" id="WP_262601405.1">
    <property type="nucleotide sequence ID" value="NZ_CP103300.1"/>
</dbReference>
<keyword evidence="1" id="KW-0677">Repeat</keyword>
<dbReference type="PANTHER" id="PTHR24189:SF50">
    <property type="entry name" value="ANKYRIN REPEAT AND SOCS BOX PROTEIN 2"/>
    <property type="match status" value="1"/>
</dbReference>
<evidence type="ECO:0000256" key="4">
    <source>
        <dbReference type="SAM" id="MobiDB-lite"/>
    </source>
</evidence>
<evidence type="ECO:0000256" key="2">
    <source>
        <dbReference type="ARBA" id="ARBA00023043"/>
    </source>
</evidence>
<name>A0ABY6H0R2_9GAMM</name>
<evidence type="ECO:0000313" key="6">
    <source>
        <dbReference type="Proteomes" id="UP001163255"/>
    </source>
</evidence>